<protein>
    <submittedName>
        <fullName evidence="3">Uncharacterized protein</fullName>
    </submittedName>
</protein>
<keyword evidence="2" id="KW-1133">Transmembrane helix</keyword>
<proteinExistence type="predicted"/>
<name>A0A1F8DJB1_9BACT</name>
<organism evidence="3 4">
    <name type="scientific">Candidatus Woesebacteria bacterium RIFOXYD1_FULL_43_18</name>
    <dbReference type="NCBI Taxonomy" id="1802551"/>
    <lineage>
        <taxon>Bacteria</taxon>
        <taxon>Candidatus Woeseibacteriota</taxon>
    </lineage>
</organism>
<sequence>MALFGRKKNEEFDARGDYSDEDEFDGEFGRGDKKFTKNFRDLKPQNKKKRKEPPKPWGKKERMVVLIVLVVTAIVSAILAFGAAGKNTLRLNLPEFDINSLNIFKEETIIVGRE</sequence>
<evidence type="ECO:0000256" key="1">
    <source>
        <dbReference type="SAM" id="MobiDB-lite"/>
    </source>
</evidence>
<gene>
    <name evidence="3" type="ORF">A2573_02340</name>
</gene>
<keyword evidence="2" id="KW-0812">Transmembrane</keyword>
<evidence type="ECO:0000256" key="2">
    <source>
        <dbReference type="SAM" id="Phobius"/>
    </source>
</evidence>
<accession>A0A1F8DJB1</accession>
<dbReference type="Proteomes" id="UP000177596">
    <property type="component" value="Unassembled WGS sequence"/>
</dbReference>
<dbReference type="EMBL" id="MGIL01000019">
    <property type="protein sequence ID" value="OGM87958.1"/>
    <property type="molecule type" value="Genomic_DNA"/>
</dbReference>
<evidence type="ECO:0000313" key="4">
    <source>
        <dbReference type="Proteomes" id="UP000177596"/>
    </source>
</evidence>
<feature type="region of interest" description="Disordered" evidence="1">
    <location>
        <begin position="16"/>
        <end position="57"/>
    </location>
</feature>
<reference evidence="3 4" key="1">
    <citation type="journal article" date="2016" name="Nat. Commun.">
        <title>Thousands of microbial genomes shed light on interconnected biogeochemical processes in an aquifer system.</title>
        <authorList>
            <person name="Anantharaman K."/>
            <person name="Brown C.T."/>
            <person name="Hug L.A."/>
            <person name="Sharon I."/>
            <person name="Castelle C.J."/>
            <person name="Probst A.J."/>
            <person name="Thomas B.C."/>
            <person name="Singh A."/>
            <person name="Wilkins M.J."/>
            <person name="Karaoz U."/>
            <person name="Brodie E.L."/>
            <person name="Williams K.H."/>
            <person name="Hubbard S.S."/>
            <person name="Banfield J.F."/>
        </authorList>
    </citation>
    <scope>NUCLEOTIDE SEQUENCE [LARGE SCALE GENOMIC DNA]</scope>
</reference>
<keyword evidence="2" id="KW-0472">Membrane</keyword>
<dbReference type="AlphaFoldDB" id="A0A1F8DJB1"/>
<feature type="compositionally biased region" description="Basic and acidic residues" evidence="1">
    <location>
        <begin position="27"/>
        <end position="44"/>
    </location>
</feature>
<evidence type="ECO:0000313" key="3">
    <source>
        <dbReference type="EMBL" id="OGM87958.1"/>
    </source>
</evidence>
<feature type="transmembrane region" description="Helical" evidence="2">
    <location>
        <begin position="63"/>
        <end position="84"/>
    </location>
</feature>
<comment type="caution">
    <text evidence="3">The sequence shown here is derived from an EMBL/GenBank/DDBJ whole genome shotgun (WGS) entry which is preliminary data.</text>
</comment>